<proteinExistence type="predicted"/>
<feature type="region of interest" description="Disordered" evidence="1">
    <location>
        <begin position="1"/>
        <end position="33"/>
    </location>
</feature>
<gene>
    <name evidence="2" type="ORF">PIB30_027084</name>
</gene>
<organism evidence="2 3">
    <name type="scientific">Stylosanthes scabra</name>
    <dbReference type="NCBI Taxonomy" id="79078"/>
    <lineage>
        <taxon>Eukaryota</taxon>
        <taxon>Viridiplantae</taxon>
        <taxon>Streptophyta</taxon>
        <taxon>Embryophyta</taxon>
        <taxon>Tracheophyta</taxon>
        <taxon>Spermatophyta</taxon>
        <taxon>Magnoliopsida</taxon>
        <taxon>eudicotyledons</taxon>
        <taxon>Gunneridae</taxon>
        <taxon>Pentapetalae</taxon>
        <taxon>rosids</taxon>
        <taxon>fabids</taxon>
        <taxon>Fabales</taxon>
        <taxon>Fabaceae</taxon>
        <taxon>Papilionoideae</taxon>
        <taxon>50 kb inversion clade</taxon>
        <taxon>dalbergioids sensu lato</taxon>
        <taxon>Dalbergieae</taxon>
        <taxon>Pterocarpus clade</taxon>
        <taxon>Stylosanthes</taxon>
    </lineage>
</organism>
<name>A0ABU6UCC5_9FABA</name>
<feature type="compositionally biased region" description="Basic and acidic residues" evidence="1">
    <location>
        <begin position="84"/>
        <end position="94"/>
    </location>
</feature>
<evidence type="ECO:0000256" key="1">
    <source>
        <dbReference type="SAM" id="MobiDB-lite"/>
    </source>
</evidence>
<feature type="region of interest" description="Disordered" evidence="1">
    <location>
        <begin position="67"/>
        <end position="94"/>
    </location>
</feature>
<sequence>MDRFGDLASCSNDDGGTELETDRRSRAERTDSKTLSLDRVDRVEDLVSMLQQYGYGTVPVPGTDTVAQRSGDSQDGGTWTITDHAADPRVADVT</sequence>
<dbReference type="Proteomes" id="UP001341840">
    <property type="component" value="Unassembled WGS sequence"/>
</dbReference>
<feature type="compositionally biased region" description="Polar residues" evidence="1">
    <location>
        <begin position="67"/>
        <end position="81"/>
    </location>
</feature>
<accession>A0ABU6UCC5</accession>
<evidence type="ECO:0000313" key="3">
    <source>
        <dbReference type="Proteomes" id="UP001341840"/>
    </source>
</evidence>
<reference evidence="2 3" key="1">
    <citation type="journal article" date="2023" name="Plants (Basel)">
        <title>Bridging the Gap: Combining Genomics and Transcriptomics Approaches to Understand Stylosanthes scabra, an Orphan Legume from the Brazilian Caatinga.</title>
        <authorList>
            <person name="Ferreira-Neto J.R.C."/>
            <person name="da Silva M.D."/>
            <person name="Binneck E."/>
            <person name="de Melo N.F."/>
            <person name="da Silva R.H."/>
            <person name="de Melo A.L.T.M."/>
            <person name="Pandolfi V."/>
            <person name="Bustamante F.O."/>
            <person name="Brasileiro-Vidal A.C."/>
            <person name="Benko-Iseppon A.M."/>
        </authorList>
    </citation>
    <scope>NUCLEOTIDE SEQUENCE [LARGE SCALE GENOMIC DNA]</scope>
    <source>
        <tissue evidence="2">Leaves</tissue>
    </source>
</reference>
<protein>
    <submittedName>
        <fullName evidence="2">Uncharacterized protein</fullName>
    </submittedName>
</protein>
<keyword evidence="3" id="KW-1185">Reference proteome</keyword>
<dbReference type="EMBL" id="JASCZI010120932">
    <property type="protein sequence ID" value="MED6157826.1"/>
    <property type="molecule type" value="Genomic_DNA"/>
</dbReference>
<feature type="compositionally biased region" description="Basic and acidic residues" evidence="1">
    <location>
        <begin position="20"/>
        <end position="33"/>
    </location>
</feature>
<evidence type="ECO:0000313" key="2">
    <source>
        <dbReference type="EMBL" id="MED6157826.1"/>
    </source>
</evidence>
<comment type="caution">
    <text evidence="2">The sequence shown here is derived from an EMBL/GenBank/DDBJ whole genome shotgun (WGS) entry which is preliminary data.</text>
</comment>